<keyword evidence="1" id="KW-0472">Membrane</keyword>
<accession>A0A1F8F8R3</accession>
<protein>
    <recommendedName>
        <fullName evidence="4">Type II secretion system protein J</fullName>
    </recommendedName>
</protein>
<evidence type="ECO:0008006" key="4">
    <source>
        <dbReference type="Google" id="ProtNLM"/>
    </source>
</evidence>
<feature type="transmembrane region" description="Helical" evidence="1">
    <location>
        <begin position="7"/>
        <end position="29"/>
    </location>
</feature>
<dbReference type="EMBL" id="MGJP01000033">
    <property type="protein sequence ID" value="OGN09527.1"/>
    <property type="molecule type" value="Genomic_DNA"/>
</dbReference>
<evidence type="ECO:0000313" key="2">
    <source>
        <dbReference type="EMBL" id="OGN09527.1"/>
    </source>
</evidence>
<proteinExistence type="predicted"/>
<dbReference type="AlphaFoldDB" id="A0A1F8F8R3"/>
<reference evidence="2 3" key="1">
    <citation type="journal article" date="2016" name="Nat. Commun.">
        <title>Thousands of microbial genomes shed light on interconnected biogeochemical processes in an aquifer system.</title>
        <authorList>
            <person name="Anantharaman K."/>
            <person name="Brown C.T."/>
            <person name="Hug L.A."/>
            <person name="Sharon I."/>
            <person name="Castelle C.J."/>
            <person name="Probst A.J."/>
            <person name="Thomas B.C."/>
            <person name="Singh A."/>
            <person name="Wilkins M.J."/>
            <person name="Karaoz U."/>
            <person name="Brodie E.L."/>
            <person name="Williams K.H."/>
            <person name="Hubbard S.S."/>
            <person name="Banfield J.F."/>
        </authorList>
    </citation>
    <scope>NUCLEOTIDE SEQUENCE [LARGE SCALE GENOMIC DNA]</scope>
</reference>
<organism evidence="2 3">
    <name type="scientific">Candidatus Yanofskybacteria bacterium RIFCSPHIGHO2_02_FULL_41_11</name>
    <dbReference type="NCBI Taxonomy" id="1802675"/>
    <lineage>
        <taxon>Bacteria</taxon>
        <taxon>Candidatus Yanofskyibacteriota</taxon>
    </lineage>
</organism>
<keyword evidence="1" id="KW-0812">Transmembrane</keyword>
<evidence type="ECO:0000313" key="3">
    <source>
        <dbReference type="Proteomes" id="UP000177167"/>
    </source>
</evidence>
<name>A0A1F8F8R3_9BACT</name>
<gene>
    <name evidence="2" type="ORF">A3J46_06005</name>
</gene>
<keyword evidence="1" id="KW-1133">Transmembrane helix</keyword>
<sequence>MNKGFTLVEIIIVLAVFSGIVLMVSFLTLDISSFSLFFGENLSVQQELQLSLVPMVSEVRSMGRSSTGSYPIASAAANSLIFYSDIDNDGLFEKIRYFMDGDIFKKGVIKPTGSPLTYDPTQESVYELVHYVTNFSSIFKYYDESFTGTQVPLSFPIDVSAIRTMKASLTVDRNPNVLPGPFDFSVTASPRNIDDN</sequence>
<dbReference type="NCBIfam" id="TIGR02532">
    <property type="entry name" value="IV_pilin_GFxxxE"/>
    <property type="match status" value="1"/>
</dbReference>
<dbReference type="Pfam" id="PF07963">
    <property type="entry name" value="N_methyl"/>
    <property type="match status" value="1"/>
</dbReference>
<dbReference type="InterPro" id="IPR012902">
    <property type="entry name" value="N_methyl_site"/>
</dbReference>
<dbReference type="PROSITE" id="PS00409">
    <property type="entry name" value="PROKAR_NTER_METHYL"/>
    <property type="match status" value="1"/>
</dbReference>
<evidence type="ECO:0000256" key="1">
    <source>
        <dbReference type="SAM" id="Phobius"/>
    </source>
</evidence>
<comment type="caution">
    <text evidence="2">The sequence shown here is derived from an EMBL/GenBank/DDBJ whole genome shotgun (WGS) entry which is preliminary data.</text>
</comment>
<dbReference type="Proteomes" id="UP000177167">
    <property type="component" value="Unassembled WGS sequence"/>
</dbReference>